<feature type="site" description="Transition state stabilizer" evidence="7">
    <location>
        <position position="14"/>
    </location>
</feature>
<dbReference type="InterPro" id="IPR018294">
    <property type="entry name" value="ISPD_synthase_CS"/>
</dbReference>
<evidence type="ECO:0000313" key="13">
    <source>
        <dbReference type="Proteomes" id="UP000486903"/>
    </source>
</evidence>
<sequence>MVSAIVVAGGKGKRMGTVQSKQYLNLNGKPILYYTIKSFLDCNLVDNIILVVPSHEIDYCEMEILEKNSLKVNKIVAGGDERYDSVYNGLIEAKGSDIVLIHDGVRPFVSKETIENAIKYAEEYGAAAPGVMPKDTIKIIDNNRFSIDTPNRSHLISVQTPQAFKFDLIYDCHKKIKNENVNITDDTMVAEYFGNKVYIYQGEYTNIKITTPEDLIIGEYLVNR</sequence>
<dbReference type="AlphaFoldDB" id="A0A0C2SKM3"/>
<comment type="caution">
    <text evidence="9">The sequence shown here is derived from an EMBL/GenBank/DDBJ whole genome shotgun (WGS) entry which is preliminary data.</text>
</comment>
<dbReference type="GO" id="GO:0050518">
    <property type="term" value="F:2-C-methyl-D-erythritol 4-phosphate cytidylyltransferase activity"/>
    <property type="evidence" value="ECO:0007669"/>
    <property type="project" value="UniProtKB-UniRule"/>
</dbReference>
<dbReference type="Pfam" id="PF01128">
    <property type="entry name" value="IspD"/>
    <property type="match status" value="1"/>
</dbReference>
<dbReference type="PANTHER" id="PTHR32125">
    <property type="entry name" value="2-C-METHYL-D-ERYTHRITOL 4-PHOSPHATE CYTIDYLYLTRANSFERASE, CHLOROPLASTIC"/>
    <property type="match status" value="1"/>
</dbReference>
<dbReference type="EC" id="2.7.7.60" evidence="7"/>
<proteinExistence type="inferred from homology"/>
<comment type="function">
    <text evidence="7">Catalyzes the formation of 4-diphosphocytidyl-2-C-methyl-D-erythritol from CTP and 2-C-methyl-D-erythritol 4-phosphate (MEP).</text>
</comment>
<dbReference type="InterPro" id="IPR034683">
    <property type="entry name" value="IspD/TarI"/>
</dbReference>
<dbReference type="UniPathway" id="UPA00056">
    <property type="reaction ID" value="UER00093"/>
</dbReference>
<comment type="pathway">
    <text evidence="2 7">Isoprenoid biosynthesis; isopentenyl diphosphate biosynthesis via DXP pathway; isopentenyl diphosphate from 1-deoxy-D-xylulose 5-phosphate: step 2/6.</text>
</comment>
<comment type="similarity">
    <text evidence="3 7">Belongs to the IspD/TarI cytidylyltransferase family. IspD subfamily.</text>
</comment>
<evidence type="ECO:0000313" key="10">
    <source>
        <dbReference type="EMBL" id="NFV28005.1"/>
    </source>
</evidence>
<evidence type="ECO:0000256" key="2">
    <source>
        <dbReference type="ARBA" id="ARBA00004787"/>
    </source>
</evidence>
<dbReference type="NCBIfam" id="TIGR00453">
    <property type="entry name" value="ispD"/>
    <property type="match status" value="1"/>
</dbReference>
<gene>
    <name evidence="7 9" type="primary">ispD</name>
    <name evidence="8" type="ORF">EXM65_11990</name>
    <name evidence="9" type="ORF">FC774_03020</name>
    <name evidence="10" type="ORF">FDG31_18085</name>
</gene>
<evidence type="ECO:0000256" key="6">
    <source>
        <dbReference type="ARBA" id="ARBA00023229"/>
    </source>
</evidence>
<reference evidence="8 11" key="1">
    <citation type="submission" date="2019-02" db="EMBL/GenBank/DDBJ databases">
        <title>Genome sequencing of Clostridium botulinum clinical isolates.</title>
        <authorList>
            <person name="Brunt J."/>
            <person name="Van Vliet A.H.M."/>
            <person name="Stringer S.C."/>
            <person name="Grant K.A."/>
            <person name="Carter A.C."/>
            <person name="Peck M.W."/>
        </authorList>
    </citation>
    <scope>NUCLEOTIDE SEQUENCE [LARGE SCALE GENOMIC DNA]</scope>
    <source>
        <strain evidence="8 11">H113700579</strain>
    </source>
</reference>
<name>A0A0C2SKM3_CLOBO</name>
<dbReference type="Proteomes" id="UP000472355">
    <property type="component" value="Unassembled WGS sequence"/>
</dbReference>
<evidence type="ECO:0000313" key="12">
    <source>
        <dbReference type="Proteomes" id="UP000476820"/>
    </source>
</evidence>
<dbReference type="OrthoDB" id="9806837at2"/>
<comment type="catalytic activity">
    <reaction evidence="1 7">
        <text>2-C-methyl-D-erythritol 4-phosphate + CTP + H(+) = 4-CDP-2-C-methyl-D-erythritol + diphosphate</text>
        <dbReference type="Rhea" id="RHEA:13429"/>
        <dbReference type="ChEBI" id="CHEBI:15378"/>
        <dbReference type="ChEBI" id="CHEBI:33019"/>
        <dbReference type="ChEBI" id="CHEBI:37563"/>
        <dbReference type="ChEBI" id="CHEBI:57823"/>
        <dbReference type="ChEBI" id="CHEBI:58262"/>
        <dbReference type="EC" id="2.7.7.60"/>
    </reaction>
</comment>
<keyword evidence="5 7" id="KW-0548">Nucleotidyltransferase</keyword>
<evidence type="ECO:0000256" key="7">
    <source>
        <dbReference type="HAMAP-Rule" id="MF_00108"/>
    </source>
</evidence>
<dbReference type="PANTHER" id="PTHR32125:SF4">
    <property type="entry name" value="2-C-METHYL-D-ERYTHRITOL 4-PHOSPHATE CYTIDYLYLTRANSFERASE, CHLOROPLASTIC"/>
    <property type="match status" value="1"/>
</dbReference>
<evidence type="ECO:0000256" key="4">
    <source>
        <dbReference type="ARBA" id="ARBA00022679"/>
    </source>
</evidence>
<dbReference type="InterPro" id="IPR001228">
    <property type="entry name" value="IspD"/>
</dbReference>
<feature type="site" description="Positions MEP for the nucleophilic attack" evidence="7">
    <location>
        <position position="152"/>
    </location>
</feature>
<reference evidence="12 13" key="2">
    <citation type="submission" date="2019-04" db="EMBL/GenBank/DDBJ databases">
        <title>Genome sequencing of Clostridium botulinum Groups I-IV and Clostridium butyricum.</title>
        <authorList>
            <person name="Brunt J."/>
            <person name="Van Vliet A.H.M."/>
            <person name="Stringer S.C."/>
            <person name="Carter A.T."/>
            <person name="Peck M.W."/>
        </authorList>
    </citation>
    <scope>NUCLEOTIDE SEQUENCE [LARGE SCALE GENOMIC DNA]</scope>
    <source>
        <strain evidence="9 12">1605</strain>
        <strain evidence="10 13">BL81</strain>
    </source>
</reference>
<dbReference type="HAMAP" id="MF_00108">
    <property type="entry name" value="IspD"/>
    <property type="match status" value="1"/>
</dbReference>
<dbReference type="FunFam" id="3.90.550.10:FF:000003">
    <property type="entry name" value="2-C-methyl-D-erythritol 4-phosphate cytidylyltransferase"/>
    <property type="match status" value="1"/>
</dbReference>
<dbReference type="CDD" id="cd02516">
    <property type="entry name" value="CDP-ME_synthetase"/>
    <property type="match status" value="1"/>
</dbReference>
<evidence type="ECO:0000256" key="1">
    <source>
        <dbReference type="ARBA" id="ARBA00001282"/>
    </source>
</evidence>
<dbReference type="SUPFAM" id="SSF53448">
    <property type="entry name" value="Nucleotide-diphospho-sugar transferases"/>
    <property type="match status" value="1"/>
</dbReference>
<dbReference type="RefSeq" id="WP_003374047.1">
    <property type="nucleotide sequence ID" value="NZ_CP010520.1"/>
</dbReference>
<feature type="site" description="Positions MEP for the nucleophilic attack" evidence="7">
    <location>
        <position position="208"/>
    </location>
</feature>
<dbReference type="EMBL" id="SGKU01000034">
    <property type="protein sequence ID" value="NFA43277.1"/>
    <property type="molecule type" value="Genomic_DNA"/>
</dbReference>
<dbReference type="PROSITE" id="PS01295">
    <property type="entry name" value="ISPD"/>
    <property type="match status" value="1"/>
</dbReference>
<dbReference type="Gene3D" id="3.90.550.10">
    <property type="entry name" value="Spore Coat Polysaccharide Biosynthesis Protein SpsA, Chain A"/>
    <property type="match status" value="1"/>
</dbReference>
<dbReference type="EMBL" id="SWOV01000005">
    <property type="protein sequence ID" value="NFF86877.1"/>
    <property type="molecule type" value="Genomic_DNA"/>
</dbReference>
<keyword evidence="6 7" id="KW-0414">Isoprene biosynthesis</keyword>
<protein>
    <recommendedName>
        <fullName evidence="7">2-C-methyl-D-erythritol 4-phosphate cytidylyltransferase</fullName>
        <ecNumber evidence="7">2.7.7.60</ecNumber>
    </recommendedName>
    <alternativeName>
        <fullName evidence="7">4-diphosphocytidyl-2C-methyl-D-erythritol synthase</fullName>
    </alternativeName>
    <alternativeName>
        <fullName evidence="7">MEP cytidylyltransferase</fullName>
        <shortName evidence="7">MCT</shortName>
    </alternativeName>
</protein>
<dbReference type="InterPro" id="IPR050088">
    <property type="entry name" value="IspD/TarI_cytidylyltransf_bact"/>
</dbReference>
<keyword evidence="4 7" id="KW-0808">Transferase</keyword>
<evidence type="ECO:0000313" key="9">
    <source>
        <dbReference type="EMBL" id="NFF86877.1"/>
    </source>
</evidence>
<organism evidence="9 12">
    <name type="scientific">Clostridium botulinum</name>
    <dbReference type="NCBI Taxonomy" id="1491"/>
    <lineage>
        <taxon>Bacteria</taxon>
        <taxon>Bacillati</taxon>
        <taxon>Bacillota</taxon>
        <taxon>Clostridia</taxon>
        <taxon>Eubacteriales</taxon>
        <taxon>Clostridiaceae</taxon>
        <taxon>Clostridium</taxon>
    </lineage>
</organism>
<accession>A0A0C2SKM3</accession>
<feature type="site" description="Transition state stabilizer" evidence="7">
    <location>
        <position position="21"/>
    </location>
</feature>
<dbReference type="Proteomes" id="UP000486903">
    <property type="component" value="Unassembled WGS sequence"/>
</dbReference>
<evidence type="ECO:0000256" key="5">
    <source>
        <dbReference type="ARBA" id="ARBA00022695"/>
    </source>
</evidence>
<dbReference type="EMBL" id="SXFB01000027">
    <property type="protein sequence ID" value="NFV28005.1"/>
    <property type="molecule type" value="Genomic_DNA"/>
</dbReference>
<dbReference type="InterPro" id="IPR029044">
    <property type="entry name" value="Nucleotide-diphossugar_trans"/>
</dbReference>
<evidence type="ECO:0000256" key="3">
    <source>
        <dbReference type="ARBA" id="ARBA00009789"/>
    </source>
</evidence>
<dbReference type="GO" id="GO:0019288">
    <property type="term" value="P:isopentenyl diphosphate biosynthetic process, methylerythritol 4-phosphate pathway"/>
    <property type="evidence" value="ECO:0007669"/>
    <property type="project" value="UniProtKB-UniRule"/>
</dbReference>
<evidence type="ECO:0000313" key="8">
    <source>
        <dbReference type="EMBL" id="NFA43277.1"/>
    </source>
</evidence>
<dbReference type="Proteomes" id="UP000476820">
    <property type="component" value="Unassembled WGS sequence"/>
</dbReference>
<evidence type="ECO:0000313" key="11">
    <source>
        <dbReference type="Proteomes" id="UP000472355"/>
    </source>
</evidence>